<evidence type="ECO:0000313" key="3">
    <source>
        <dbReference type="Proteomes" id="UP000697127"/>
    </source>
</evidence>
<dbReference type="InterPro" id="IPR036928">
    <property type="entry name" value="AS_sf"/>
</dbReference>
<dbReference type="PANTHER" id="PTHR11895">
    <property type="entry name" value="TRANSAMIDASE"/>
    <property type="match status" value="1"/>
</dbReference>
<reference evidence="2" key="1">
    <citation type="submission" date="2020-11" db="EMBL/GenBank/DDBJ databases">
        <title>Kefir isolates.</title>
        <authorList>
            <person name="Marcisauskas S."/>
            <person name="Kim Y."/>
            <person name="Blasche S."/>
        </authorList>
    </citation>
    <scope>NUCLEOTIDE SEQUENCE</scope>
    <source>
        <strain evidence="2">Olga-1</strain>
    </source>
</reference>
<dbReference type="InterPro" id="IPR000120">
    <property type="entry name" value="Amidase"/>
</dbReference>
<evidence type="ECO:0000313" key="2">
    <source>
        <dbReference type="EMBL" id="KAG0690248.1"/>
    </source>
</evidence>
<dbReference type="InterPro" id="IPR023631">
    <property type="entry name" value="Amidase_dom"/>
</dbReference>
<name>A0A9P6WQT0_9ASCO</name>
<dbReference type="Pfam" id="PF01425">
    <property type="entry name" value="Amidase"/>
    <property type="match status" value="1"/>
</dbReference>
<dbReference type="GO" id="GO:0003824">
    <property type="term" value="F:catalytic activity"/>
    <property type="evidence" value="ECO:0007669"/>
    <property type="project" value="InterPro"/>
</dbReference>
<sequence>MSVFTFDVKEGNPVNKDTILALSEQLGVEEKSDTDINDYVKLLGVFHDSCEEIMKMDDYLPTVDYERFPRENIRFPTEEENRLGAWGWKCTIKDKNPESNNRLLEGSKVCVKDCVAIAGVPMLLGTNFITDYTPTTDATIITRLLIHGAVIEGKSVCENLCHSATSHSAGTGVVHNPLAIGYATGGSSSGTAGIVANEKESVDIGIGADQGGSVRIPSAWSGIYGMKPTFGLIPFTGCASNEATNDSLGIMTSTILSNAKGLQSVAGTDDMDDRGFGVVGKTYYENLLALENPKDLTGIKIGIVKEGFDNPAIEERVKKCCIETIKKFESLGATVEEVSIPLHSKGPLIWTGISKVGGYLTKMGCATGRRGTSLNDLNEKFVSSMHIKERWNEAYPSTKNIYYNGVYAVQNYPTLYGKCQNLSRKLKDDYNTELDKYDILVMPTVPFIARSHCKLEEALTPLDLLGKQVGLSSNTAPFNQTGHPALAMPCGMLPIQEGPLKDKGVSLPVSLQLIGKWYDEDTIYKIAYAFELSYDWKSL</sequence>
<accession>A0A9P6WQT0</accession>
<dbReference type="OrthoDB" id="1879366at2759"/>
<organism evidence="2 3">
    <name type="scientific">Pichia californica</name>
    <dbReference type="NCBI Taxonomy" id="460514"/>
    <lineage>
        <taxon>Eukaryota</taxon>
        <taxon>Fungi</taxon>
        <taxon>Dikarya</taxon>
        <taxon>Ascomycota</taxon>
        <taxon>Saccharomycotina</taxon>
        <taxon>Pichiomycetes</taxon>
        <taxon>Pichiales</taxon>
        <taxon>Pichiaceae</taxon>
        <taxon>Pichia</taxon>
    </lineage>
</organism>
<dbReference type="EMBL" id="PUHW01000039">
    <property type="protein sequence ID" value="KAG0690248.1"/>
    <property type="molecule type" value="Genomic_DNA"/>
</dbReference>
<keyword evidence="3" id="KW-1185">Reference proteome</keyword>
<dbReference type="SUPFAM" id="SSF75304">
    <property type="entry name" value="Amidase signature (AS) enzymes"/>
    <property type="match status" value="1"/>
</dbReference>
<evidence type="ECO:0000259" key="1">
    <source>
        <dbReference type="Pfam" id="PF01425"/>
    </source>
</evidence>
<dbReference type="Proteomes" id="UP000697127">
    <property type="component" value="Unassembled WGS sequence"/>
</dbReference>
<feature type="domain" description="Amidase" evidence="1">
    <location>
        <begin position="98"/>
        <end position="523"/>
    </location>
</feature>
<dbReference type="PANTHER" id="PTHR11895:SF83">
    <property type="entry name" value="AMIDASE"/>
    <property type="match status" value="1"/>
</dbReference>
<comment type="caution">
    <text evidence="2">The sequence shown here is derived from an EMBL/GenBank/DDBJ whole genome shotgun (WGS) entry which is preliminary data.</text>
</comment>
<dbReference type="Gene3D" id="3.90.1300.10">
    <property type="entry name" value="Amidase signature (AS) domain"/>
    <property type="match status" value="1"/>
</dbReference>
<proteinExistence type="predicted"/>
<dbReference type="AlphaFoldDB" id="A0A9P6WQT0"/>
<protein>
    <recommendedName>
        <fullName evidence="1">Amidase domain-containing protein</fullName>
    </recommendedName>
</protein>
<gene>
    <name evidence="2" type="ORF">C6P40_003444</name>
</gene>